<proteinExistence type="predicted"/>
<dbReference type="STRING" id="3847.A0A0R0KI91"/>
<keyword evidence="3" id="KW-0418">Kinase</keyword>
<evidence type="ECO:0000256" key="3">
    <source>
        <dbReference type="ARBA" id="ARBA00022777"/>
    </source>
</evidence>
<dbReference type="GO" id="GO:0005524">
    <property type="term" value="F:ATP binding"/>
    <property type="evidence" value="ECO:0007669"/>
    <property type="project" value="InterPro"/>
</dbReference>
<comment type="catalytic activity">
    <reaction evidence="5">
        <text>L-seryl-[protein] + ATP = O-phospho-L-seryl-[protein] + ADP + H(+)</text>
        <dbReference type="Rhea" id="RHEA:17989"/>
        <dbReference type="Rhea" id="RHEA-COMP:9863"/>
        <dbReference type="Rhea" id="RHEA-COMP:11604"/>
        <dbReference type="ChEBI" id="CHEBI:15378"/>
        <dbReference type="ChEBI" id="CHEBI:29999"/>
        <dbReference type="ChEBI" id="CHEBI:30616"/>
        <dbReference type="ChEBI" id="CHEBI:83421"/>
        <dbReference type="ChEBI" id="CHEBI:456216"/>
        <dbReference type="EC" id="2.7.11.1"/>
    </reaction>
</comment>
<dbReference type="InterPro" id="IPR000719">
    <property type="entry name" value="Prot_kinase_dom"/>
</dbReference>
<evidence type="ECO:0000256" key="4">
    <source>
        <dbReference type="ARBA" id="ARBA00047899"/>
    </source>
</evidence>
<name>A0A0R0KI91_SOYBN</name>
<dbReference type="FunCoup" id="A0A0R0KI91">
    <property type="interactions" value="3091"/>
</dbReference>
<dbReference type="GO" id="GO:0005737">
    <property type="term" value="C:cytoplasm"/>
    <property type="evidence" value="ECO:0000318"/>
    <property type="project" value="GO_Central"/>
</dbReference>
<feature type="coiled-coil region" evidence="6">
    <location>
        <begin position="472"/>
        <end position="503"/>
    </location>
</feature>
<reference evidence="9 10" key="1">
    <citation type="journal article" date="2010" name="Nature">
        <title>Genome sequence of the palaeopolyploid soybean.</title>
        <authorList>
            <person name="Schmutz J."/>
            <person name="Cannon S.B."/>
            <person name="Schlueter J."/>
            <person name="Ma J."/>
            <person name="Mitros T."/>
            <person name="Nelson W."/>
            <person name="Hyten D.L."/>
            <person name="Song Q."/>
            <person name="Thelen J.J."/>
            <person name="Cheng J."/>
            <person name="Xu D."/>
            <person name="Hellsten U."/>
            <person name="May G.D."/>
            <person name="Yu Y."/>
            <person name="Sakurai T."/>
            <person name="Umezawa T."/>
            <person name="Bhattacharyya M.K."/>
            <person name="Sandhu D."/>
            <person name="Valliyodan B."/>
            <person name="Lindquist E."/>
            <person name="Peto M."/>
            <person name="Grant D."/>
            <person name="Shu S."/>
            <person name="Goodstein D."/>
            <person name="Barry K."/>
            <person name="Futrell-Griggs M."/>
            <person name="Abernathy B."/>
            <person name="Du J."/>
            <person name="Tian Z."/>
            <person name="Zhu L."/>
            <person name="Gill N."/>
            <person name="Joshi T."/>
            <person name="Libault M."/>
            <person name="Sethuraman A."/>
            <person name="Zhang X.-C."/>
            <person name="Shinozaki K."/>
            <person name="Nguyen H.T."/>
            <person name="Wing R.A."/>
            <person name="Cregan P."/>
            <person name="Specht J."/>
            <person name="Grimwood J."/>
            <person name="Rokhsar D."/>
            <person name="Stacey G."/>
            <person name="Shoemaker R.C."/>
            <person name="Jackson S.A."/>
        </authorList>
    </citation>
    <scope>NUCLEOTIDE SEQUENCE [LARGE SCALE GENOMIC DNA]</scope>
    <source>
        <strain evidence="10">cv. Williams 82</strain>
        <tissue evidence="9">Callus</tissue>
    </source>
</reference>
<evidence type="ECO:0000313" key="10">
    <source>
        <dbReference type="EnsemblPlants" id="KRH64083"/>
    </source>
</evidence>
<dbReference type="SMR" id="A0A0R0KI91"/>
<gene>
    <name evidence="9" type="ORF">GLYMA_04G215200</name>
</gene>
<dbReference type="SUPFAM" id="SSF56112">
    <property type="entry name" value="Protein kinase-like (PK-like)"/>
    <property type="match status" value="1"/>
</dbReference>
<dbReference type="AlphaFoldDB" id="A0A0R0KI91"/>
<dbReference type="EMBL" id="CM000837">
    <property type="protein sequence ID" value="KRH64083.1"/>
    <property type="molecule type" value="Genomic_DNA"/>
</dbReference>
<accession>A0A0R0KI91</accession>
<reference evidence="10" key="2">
    <citation type="submission" date="2018-02" db="UniProtKB">
        <authorList>
            <consortium name="EnsemblPlants"/>
        </authorList>
    </citation>
    <scope>IDENTIFICATION</scope>
    <source>
        <strain evidence="10">Williams 82</strain>
    </source>
</reference>
<feature type="domain" description="Protein kinase" evidence="8">
    <location>
        <begin position="21"/>
        <end position="177"/>
    </location>
</feature>
<dbReference type="EnsemblPlants" id="KRH64083">
    <property type="protein sequence ID" value="KRH64083"/>
    <property type="gene ID" value="GLYMA_04G215200"/>
</dbReference>
<evidence type="ECO:0000259" key="8">
    <source>
        <dbReference type="SMART" id="SM00220"/>
    </source>
</evidence>
<dbReference type="PANTHER" id="PTHR13902">
    <property type="entry name" value="SERINE/THREONINE-PROTEIN KINASE WNK WITH NO LYSINE -RELATED"/>
    <property type="match status" value="1"/>
</dbReference>
<keyword evidence="2" id="KW-0723">Serine/threonine-protein kinase</keyword>
<evidence type="ECO:0000313" key="11">
    <source>
        <dbReference type="Proteomes" id="UP000008827"/>
    </source>
</evidence>
<dbReference type="EC" id="2.7.11.1" evidence="1"/>
<dbReference type="Gene3D" id="1.10.510.10">
    <property type="entry name" value="Transferase(Phosphotransferase) domain 1"/>
    <property type="match status" value="1"/>
</dbReference>
<protein>
    <recommendedName>
        <fullName evidence="1">non-specific serine/threonine protein kinase</fullName>
        <ecNumber evidence="1">2.7.11.1</ecNumber>
    </recommendedName>
</protein>
<dbReference type="PaxDb" id="3847-GLYMA04G39321.1"/>
<keyword evidence="3" id="KW-0808">Transferase</keyword>
<evidence type="ECO:0000256" key="5">
    <source>
        <dbReference type="ARBA" id="ARBA00048679"/>
    </source>
</evidence>
<dbReference type="InterPro" id="IPR050588">
    <property type="entry name" value="WNK_Ser-Thr_kinase"/>
</dbReference>
<feature type="region of interest" description="Disordered" evidence="7">
    <location>
        <begin position="1"/>
        <end position="21"/>
    </location>
</feature>
<comment type="catalytic activity">
    <reaction evidence="4">
        <text>L-threonyl-[protein] + ATP = O-phospho-L-threonyl-[protein] + ADP + H(+)</text>
        <dbReference type="Rhea" id="RHEA:46608"/>
        <dbReference type="Rhea" id="RHEA-COMP:11060"/>
        <dbReference type="Rhea" id="RHEA-COMP:11605"/>
        <dbReference type="ChEBI" id="CHEBI:15378"/>
        <dbReference type="ChEBI" id="CHEBI:30013"/>
        <dbReference type="ChEBI" id="CHEBI:30616"/>
        <dbReference type="ChEBI" id="CHEBI:61977"/>
        <dbReference type="ChEBI" id="CHEBI:456216"/>
        <dbReference type="EC" id="2.7.11.1"/>
    </reaction>
</comment>
<evidence type="ECO:0000256" key="1">
    <source>
        <dbReference type="ARBA" id="ARBA00012513"/>
    </source>
</evidence>
<dbReference type="InterPro" id="IPR011009">
    <property type="entry name" value="Kinase-like_dom_sf"/>
</dbReference>
<reference evidence="9" key="3">
    <citation type="submission" date="2018-07" db="EMBL/GenBank/DDBJ databases">
        <title>WGS assembly of Glycine max.</title>
        <authorList>
            <person name="Schmutz J."/>
            <person name="Cannon S."/>
            <person name="Schlueter J."/>
            <person name="Ma J."/>
            <person name="Mitros T."/>
            <person name="Nelson W."/>
            <person name="Hyten D."/>
            <person name="Song Q."/>
            <person name="Thelen J."/>
            <person name="Cheng J."/>
            <person name="Xu D."/>
            <person name="Hellsten U."/>
            <person name="May G."/>
            <person name="Yu Y."/>
            <person name="Sakurai T."/>
            <person name="Umezawa T."/>
            <person name="Bhattacharyya M."/>
            <person name="Sandhu D."/>
            <person name="Valliyodan B."/>
            <person name="Lindquist E."/>
            <person name="Peto M."/>
            <person name="Grant D."/>
            <person name="Shu S."/>
            <person name="Goodstein D."/>
            <person name="Barry K."/>
            <person name="Futrell-Griggs M."/>
            <person name="Abernathy B."/>
            <person name="Du J."/>
            <person name="Tian Z."/>
            <person name="Zhu L."/>
            <person name="Gill N."/>
            <person name="Joshi T."/>
            <person name="Libault M."/>
            <person name="Sethuraman A."/>
            <person name="Zhang X."/>
            <person name="Shinozaki K."/>
            <person name="Nguyen H."/>
            <person name="Wing R."/>
            <person name="Cregan P."/>
            <person name="Specht J."/>
            <person name="Grimwood J."/>
            <person name="Rokhsar D."/>
            <person name="Stacey G."/>
            <person name="Shoemaker R."/>
            <person name="Jackson S."/>
        </authorList>
    </citation>
    <scope>NUCLEOTIDE SEQUENCE</scope>
    <source>
        <tissue evidence="9">Callus</tissue>
    </source>
</reference>
<dbReference type="Proteomes" id="UP000008827">
    <property type="component" value="Chromosome 4"/>
</dbReference>
<evidence type="ECO:0000256" key="2">
    <source>
        <dbReference type="ARBA" id="ARBA00022527"/>
    </source>
</evidence>
<dbReference type="GO" id="GO:0004674">
    <property type="term" value="F:protein serine/threonine kinase activity"/>
    <property type="evidence" value="ECO:0000318"/>
    <property type="project" value="GO_Central"/>
</dbReference>
<dbReference type="OrthoDB" id="4062651at2759"/>
<keyword evidence="6" id="KW-0175">Coiled coil</keyword>
<feature type="compositionally biased region" description="Polar residues" evidence="7">
    <location>
        <begin position="1"/>
        <end position="11"/>
    </location>
</feature>
<dbReference type="GO" id="GO:0035556">
    <property type="term" value="P:intracellular signal transduction"/>
    <property type="evidence" value="ECO:0000318"/>
    <property type="project" value="GO_Central"/>
</dbReference>
<dbReference type="Gramene" id="KRH64083">
    <property type="protein sequence ID" value="KRH64083"/>
    <property type="gene ID" value="GLYMA_04G215200"/>
</dbReference>
<evidence type="ECO:0000256" key="6">
    <source>
        <dbReference type="SAM" id="Coils"/>
    </source>
</evidence>
<sequence length="516" mass="58071">MSLMETESSEGSAGLLEPPDPDYNEVIGQGAFKTVYKAFDEINGLEVAWSQVQIDDVLPTPGGLERLYSVTFYNSWIVDKHRTLNLITELFTSGSLRNYIYTYVILFGMCMLELVTSEYPYSECRNSARIYKKVSSGIKSVGLSKLKDPEVKSFIEKCLVPASQRLSAKELLMDHFLQVNGSLKNRCLPLPDILLPKYGTFENHCLMSEGPASTRVRSISMDLGDASEPPLTTLLYNSVDSVDDALPSPCEQNDEMSVSLVLRIADPNGRARNIHFIFCINSYTAISVSSEMVEQLELAEQNVKFIAELIDLLLITSLPDWKPFNRDSKLAKYKHSSEGSSQIVAEDVGLSTSPGRPAEMENNDNVICDKFMSRANIGLRRETKTNDLYFEKHRSYSSATSDFNDKHFSTVSFMSAKSGFTDFDLPKVSSQSSLTSEFRASSDYRSFPCVESNGTMNFSCHPVSTSSFFEPGDELRIELEMIEQQYQDEIEDLLRRKQQDITETTRRHLQNNASIK</sequence>
<evidence type="ECO:0000313" key="9">
    <source>
        <dbReference type="EMBL" id="KRH64083.1"/>
    </source>
</evidence>
<evidence type="ECO:0000256" key="7">
    <source>
        <dbReference type="SAM" id="MobiDB-lite"/>
    </source>
</evidence>
<dbReference type="InParanoid" id="A0A0R0KI91"/>
<dbReference type="Gene3D" id="3.30.200.20">
    <property type="entry name" value="Phosphorylase Kinase, domain 1"/>
    <property type="match status" value="1"/>
</dbReference>
<organism evidence="9">
    <name type="scientific">Glycine max</name>
    <name type="common">Soybean</name>
    <name type="synonym">Glycine hispida</name>
    <dbReference type="NCBI Taxonomy" id="3847"/>
    <lineage>
        <taxon>Eukaryota</taxon>
        <taxon>Viridiplantae</taxon>
        <taxon>Streptophyta</taxon>
        <taxon>Embryophyta</taxon>
        <taxon>Tracheophyta</taxon>
        <taxon>Spermatophyta</taxon>
        <taxon>Magnoliopsida</taxon>
        <taxon>eudicotyledons</taxon>
        <taxon>Gunneridae</taxon>
        <taxon>Pentapetalae</taxon>
        <taxon>rosids</taxon>
        <taxon>fabids</taxon>
        <taxon>Fabales</taxon>
        <taxon>Fabaceae</taxon>
        <taxon>Papilionoideae</taxon>
        <taxon>50 kb inversion clade</taxon>
        <taxon>NPAAA clade</taxon>
        <taxon>indigoferoid/millettioid clade</taxon>
        <taxon>Phaseoleae</taxon>
        <taxon>Glycine</taxon>
        <taxon>Glycine subgen. Soja</taxon>
    </lineage>
</organism>
<dbReference type="SMART" id="SM00220">
    <property type="entry name" value="S_TKc"/>
    <property type="match status" value="1"/>
</dbReference>
<keyword evidence="11" id="KW-1185">Reference proteome</keyword>